<dbReference type="Pfam" id="PF05050">
    <property type="entry name" value="Methyltransf_21"/>
    <property type="match status" value="1"/>
</dbReference>
<dbReference type="PANTHER" id="PTHR34009">
    <property type="entry name" value="PROTEIN STAR"/>
    <property type="match status" value="1"/>
</dbReference>
<dbReference type="Gene3D" id="3.40.50.150">
    <property type="entry name" value="Vaccinia Virus protein VP39"/>
    <property type="match status" value="1"/>
</dbReference>
<keyword evidence="5" id="KW-1185">Reference proteome</keyword>
<organism evidence="3">
    <name type="scientific">Capitella teleta</name>
    <name type="common">Polychaete worm</name>
    <dbReference type="NCBI Taxonomy" id="283909"/>
    <lineage>
        <taxon>Eukaryota</taxon>
        <taxon>Metazoa</taxon>
        <taxon>Spiralia</taxon>
        <taxon>Lophotrochozoa</taxon>
        <taxon>Annelida</taxon>
        <taxon>Polychaeta</taxon>
        <taxon>Sedentaria</taxon>
        <taxon>Scolecida</taxon>
        <taxon>Capitellidae</taxon>
        <taxon>Capitella</taxon>
    </lineage>
</organism>
<dbReference type="HOGENOM" id="CLU_062907_0_1_1"/>
<dbReference type="GO" id="GO:0006888">
    <property type="term" value="P:endoplasmic reticulum to Golgi vesicle-mediated transport"/>
    <property type="evidence" value="ECO:0007669"/>
    <property type="project" value="TreeGrafter"/>
</dbReference>
<evidence type="ECO:0000313" key="4">
    <source>
        <dbReference type="EnsemblMetazoa" id="CapteP186025"/>
    </source>
</evidence>
<dbReference type="InterPro" id="IPR006342">
    <property type="entry name" value="FkbM_mtfrase"/>
</dbReference>
<proteinExistence type="predicted"/>
<reference evidence="4" key="3">
    <citation type="submission" date="2015-06" db="UniProtKB">
        <authorList>
            <consortium name="EnsemblMetazoa"/>
        </authorList>
    </citation>
    <scope>IDENTIFICATION</scope>
</reference>
<evidence type="ECO:0000313" key="3">
    <source>
        <dbReference type="EMBL" id="ELU13351.1"/>
    </source>
</evidence>
<dbReference type="EMBL" id="AMQN01005164">
    <property type="status" value="NOT_ANNOTATED_CDS"/>
    <property type="molecule type" value="Genomic_DNA"/>
</dbReference>
<sequence>MGSCTRNCSTLLGSSIVFVTLLSIAHYMGAVDFTNDALIKKSETPGCSHDMPSRQGRHIPRDMLPSDRGIADIFRSLATSEREQDDPEVVQFIRDEIIEDRRPFLPKMSYNLYQTPQAVEVEKIFKKKKNGFFVEAGGLDGERSSNTIWFEKKHAWKGFLIEMDPSYYLQLRGKNRHCYTANACISSTNFPAMVPFVEMRGGNTAISSKVTKNSLDTMCFPFYSMMLAINRTKIDYFSLDVEGQELAVLKTIPFDKLDISVLSVEYVHTDKVQLKKLMQNKGYTLSKTISYENPSIAQWSYDYIFVKNGTVF</sequence>
<feature type="chain" id="PRO_5008788849" description="Methyltransferase FkbM domain-containing protein" evidence="1">
    <location>
        <begin position="31"/>
        <end position="312"/>
    </location>
</feature>
<reference evidence="5" key="1">
    <citation type="submission" date="2012-12" db="EMBL/GenBank/DDBJ databases">
        <authorList>
            <person name="Hellsten U."/>
            <person name="Grimwood J."/>
            <person name="Chapman J.A."/>
            <person name="Shapiro H."/>
            <person name="Aerts A."/>
            <person name="Otillar R.P."/>
            <person name="Terry A.Y."/>
            <person name="Boore J.L."/>
            <person name="Simakov O."/>
            <person name="Marletaz F."/>
            <person name="Cho S.-J."/>
            <person name="Edsinger-Gonzales E."/>
            <person name="Havlak P."/>
            <person name="Kuo D.-H."/>
            <person name="Larsson T."/>
            <person name="Lv J."/>
            <person name="Arendt D."/>
            <person name="Savage R."/>
            <person name="Osoegawa K."/>
            <person name="de Jong P."/>
            <person name="Lindberg D.R."/>
            <person name="Seaver E.C."/>
            <person name="Weisblat D.A."/>
            <person name="Putnam N.H."/>
            <person name="Grigoriev I.V."/>
            <person name="Rokhsar D.S."/>
        </authorList>
    </citation>
    <scope>NUCLEOTIDE SEQUENCE</scope>
    <source>
        <strain evidence="5">I ESC-2004</strain>
    </source>
</reference>
<dbReference type="EnsemblMetazoa" id="CapteT186025">
    <property type="protein sequence ID" value="CapteP186025"/>
    <property type="gene ID" value="CapteG186025"/>
</dbReference>
<dbReference type="Proteomes" id="UP000014760">
    <property type="component" value="Unassembled WGS sequence"/>
</dbReference>
<dbReference type="AlphaFoldDB" id="R7VAI4"/>
<evidence type="ECO:0000259" key="2">
    <source>
        <dbReference type="Pfam" id="PF05050"/>
    </source>
</evidence>
<evidence type="ECO:0000256" key="1">
    <source>
        <dbReference type="SAM" id="SignalP"/>
    </source>
</evidence>
<dbReference type="OMA" id="AYIREVQ"/>
<dbReference type="SUPFAM" id="SSF53335">
    <property type="entry name" value="S-adenosyl-L-methionine-dependent methyltransferases"/>
    <property type="match status" value="1"/>
</dbReference>
<dbReference type="GO" id="GO:0016197">
    <property type="term" value="P:endosomal transport"/>
    <property type="evidence" value="ECO:0007669"/>
    <property type="project" value="TreeGrafter"/>
</dbReference>
<dbReference type="EMBL" id="AMQN01005165">
    <property type="status" value="NOT_ANNOTATED_CDS"/>
    <property type="molecule type" value="Genomic_DNA"/>
</dbReference>
<reference evidence="3 5" key="2">
    <citation type="journal article" date="2013" name="Nature">
        <title>Insights into bilaterian evolution from three spiralian genomes.</title>
        <authorList>
            <person name="Simakov O."/>
            <person name="Marletaz F."/>
            <person name="Cho S.J."/>
            <person name="Edsinger-Gonzales E."/>
            <person name="Havlak P."/>
            <person name="Hellsten U."/>
            <person name="Kuo D.H."/>
            <person name="Larsson T."/>
            <person name="Lv J."/>
            <person name="Arendt D."/>
            <person name="Savage R."/>
            <person name="Osoegawa K."/>
            <person name="de Jong P."/>
            <person name="Grimwood J."/>
            <person name="Chapman J.A."/>
            <person name="Shapiro H."/>
            <person name="Aerts A."/>
            <person name="Otillar R.P."/>
            <person name="Terry A.Y."/>
            <person name="Boore J.L."/>
            <person name="Grigoriev I.V."/>
            <person name="Lindberg D.R."/>
            <person name="Seaver E.C."/>
            <person name="Weisblat D.A."/>
            <person name="Putnam N.H."/>
            <person name="Rokhsar D.S."/>
        </authorList>
    </citation>
    <scope>NUCLEOTIDE SEQUENCE</scope>
    <source>
        <strain evidence="3 5">I ESC-2004</strain>
    </source>
</reference>
<dbReference type="InterPro" id="IPR053202">
    <property type="entry name" value="EGF_Rcpt_Signaling_Reg"/>
</dbReference>
<feature type="domain" description="Methyltransferase FkbM" evidence="2">
    <location>
        <begin position="136"/>
        <end position="283"/>
    </location>
</feature>
<gene>
    <name evidence="3" type="ORF">CAPTEDRAFT_186025</name>
</gene>
<dbReference type="GO" id="GO:0005789">
    <property type="term" value="C:endoplasmic reticulum membrane"/>
    <property type="evidence" value="ECO:0007669"/>
    <property type="project" value="TreeGrafter"/>
</dbReference>
<dbReference type="OrthoDB" id="6352234at2759"/>
<accession>R7VAI4</accession>
<keyword evidence="1" id="KW-0732">Signal</keyword>
<dbReference type="GO" id="GO:0005794">
    <property type="term" value="C:Golgi apparatus"/>
    <property type="evidence" value="ECO:0007669"/>
    <property type="project" value="TreeGrafter"/>
</dbReference>
<evidence type="ECO:0000313" key="5">
    <source>
        <dbReference type="Proteomes" id="UP000014760"/>
    </source>
</evidence>
<feature type="signal peptide" evidence="1">
    <location>
        <begin position="1"/>
        <end position="30"/>
    </location>
</feature>
<dbReference type="PANTHER" id="PTHR34009:SF2">
    <property type="entry name" value="PROTEIN STAR"/>
    <property type="match status" value="1"/>
</dbReference>
<dbReference type="GO" id="GO:0031902">
    <property type="term" value="C:late endosome membrane"/>
    <property type="evidence" value="ECO:0007669"/>
    <property type="project" value="TreeGrafter"/>
</dbReference>
<dbReference type="EMBL" id="KB295285">
    <property type="protein sequence ID" value="ELU13351.1"/>
    <property type="molecule type" value="Genomic_DNA"/>
</dbReference>
<dbReference type="InterPro" id="IPR029063">
    <property type="entry name" value="SAM-dependent_MTases_sf"/>
</dbReference>
<dbReference type="GO" id="GO:0005886">
    <property type="term" value="C:plasma membrane"/>
    <property type="evidence" value="ECO:0007669"/>
    <property type="project" value="TreeGrafter"/>
</dbReference>
<name>R7VAI4_CAPTE</name>
<protein>
    <recommendedName>
        <fullName evidence="2">Methyltransferase FkbM domain-containing protein</fullName>
    </recommendedName>
</protein>